<dbReference type="InterPro" id="IPR017900">
    <property type="entry name" value="4Fe4S_Fe_S_CS"/>
</dbReference>
<dbReference type="InterPro" id="IPR017896">
    <property type="entry name" value="4Fe4S_Fe-S-bd"/>
</dbReference>
<protein>
    <recommendedName>
        <fullName evidence="1">4Fe-4S ferredoxin-type domain-containing protein</fullName>
    </recommendedName>
</protein>
<dbReference type="OrthoDB" id="2837at2157"/>
<dbReference type="PROSITE" id="PS51379">
    <property type="entry name" value="4FE4S_FER_2"/>
    <property type="match status" value="2"/>
</dbReference>
<gene>
    <name evidence="2" type="ORF">C7391_0651</name>
</gene>
<sequence length="283" mass="31979">MAHRIYYFSGTGNSLWVARKIQESLPDTELIPITKDLPAELAAQESDHSDNDNSGHSQKPETIGLVFPVYMFKPPRIVLEFIQKMPKSDYIYAVATCGNAPGKTLTTVKNSLLRTGNFLSAGYVVPLVSNFLVLPKTKTNAGVEKAFKKAEAKAQLIAQNAQKNTPHFDKEMPGIIAKPVSWLLFNPMYRRIPVLDKRFSVNDKCNNCGTCRDVCPVRNVKLTATKPVFLHECEMCFSCINWCPQKAINWTPLTKNKKRYHCKGITKKDIVSNRYYKITEDDD</sequence>
<dbReference type="EMBL" id="SNYS01000006">
    <property type="protein sequence ID" value="TDQ70307.1"/>
    <property type="molecule type" value="Genomic_DNA"/>
</dbReference>
<dbReference type="NCBIfam" id="NF038196">
    <property type="entry name" value="ferrodoxin_EFR1"/>
    <property type="match status" value="1"/>
</dbReference>
<proteinExistence type="predicted"/>
<accession>A0A484F572</accession>
<dbReference type="PROSITE" id="PS00198">
    <property type="entry name" value="4FE4S_FER_1"/>
    <property type="match status" value="1"/>
</dbReference>
<feature type="domain" description="4Fe-4S ferredoxin-type" evidence="1">
    <location>
        <begin position="197"/>
        <end position="225"/>
    </location>
</feature>
<keyword evidence="3" id="KW-1185">Reference proteome</keyword>
<dbReference type="Gene3D" id="3.30.70.20">
    <property type="match status" value="1"/>
</dbReference>
<name>A0A484F572_9EURY</name>
<evidence type="ECO:0000313" key="3">
    <source>
        <dbReference type="Proteomes" id="UP000294855"/>
    </source>
</evidence>
<comment type="caution">
    <text evidence="2">The sequence shown here is derived from an EMBL/GenBank/DDBJ whole genome shotgun (WGS) entry which is preliminary data.</text>
</comment>
<dbReference type="InterPro" id="IPR047964">
    <property type="entry name" value="EFR1-like"/>
</dbReference>
<reference evidence="2 3" key="1">
    <citation type="submission" date="2019-03" db="EMBL/GenBank/DDBJ databases">
        <title>Genomic Encyclopedia of Type Strains, Phase IV (KMG-IV): sequencing the most valuable type-strain genomes for metagenomic binning, comparative biology and taxonomic classification.</title>
        <authorList>
            <person name="Goeker M."/>
        </authorList>
    </citation>
    <scope>NUCLEOTIDE SEQUENCE [LARGE SCALE GENOMIC DNA]</scope>
    <source>
        <strain evidence="2 3">DSM 13328</strain>
    </source>
</reference>
<dbReference type="Proteomes" id="UP000294855">
    <property type="component" value="Unassembled WGS sequence"/>
</dbReference>
<evidence type="ECO:0000313" key="2">
    <source>
        <dbReference type="EMBL" id="TDQ70307.1"/>
    </source>
</evidence>
<dbReference type="AlphaFoldDB" id="A0A484F572"/>
<dbReference type="SUPFAM" id="SSF54862">
    <property type="entry name" value="4Fe-4S ferredoxins"/>
    <property type="match status" value="1"/>
</dbReference>
<feature type="domain" description="4Fe-4S ferredoxin-type" evidence="1">
    <location>
        <begin position="226"/>
        <end position="253"/>
    </location>
</feature>
<dbReference type="SUPFAM" id="SSF52218">
    <property type="entry name" value="Flavoproteins"/>
    <property type="match status" value="1"/>
</dbReference>
<dbReference type="RefSeq" id="WP_133517108.1">
    <property type="nucleotide sequence ID" value="NZ_JAHDUW010000006.1"/>
</dbReference>
<dbReference type="GO" id="GO:0016491">
    <property type="term" value="F:oxidoreductase activity"/>
    <property type="evidence" value="ECO:0007669"/>
    <property type="project" value="UniProtKB-ARBA"/>
</dbReference>
<evidence type="ECO:0000259" key="1">
    <source>
        <dbReference type="PROSITE" id="PS51379"/>
    </source>
</evidence>
<dbReference type="Gene3D" id="3.40.50.360">
    <property type="match status" value="1"/>
</dbReference>
<organism evidence="2 3">
    <name type="scientific">Methanimicrococcus blatticola</name>
    <dbReference type="NCBI Taxonomy" id="91560"/>
    <lineage>
        <taxon>Archaea</taxon>
        <taxon>Methanobacteriati</taxon>
        <taxon>Methanobacteriota</taxon>
        <taxon>Stenosarchaea group</taxon>
        <taxon>Methanomicrobia</taxon>
        <taxon>Methanosarcinales</taxon>
        <taxon>Methanosarcinaceae</taxon>
        <taxon>Methanimicrococcus</taxon>
    </lineage>
</organism>
<dbReference type="InterPro" id="IPR029039">
    <property type="entry name" value="Flavoprotein-like_sf"/>
</dbReference>